<proteinExistence type="predicted"/>
<feature type="region of interest" description="Disordered" evidence="1">
    <location>
        <begin position="1"/>
        <end position="34"/>
    </location>
</feature>
<keyword evidence="3" id="KW-1185">Reference proteome</keyword>
<sequence>MEESGAVGEPSARDRPVQMQHPSHEAHDAAALQGSRPIPRNFVWRLYGGRRTSLTSIGTTSTQSQSQSQSEGGDMAVDIPVLRHSFDPWSEHANWHAKEEQGDDGRCSGCTRISKARQAAAAAAAATRPLAITISPPVSPPDAGLPYPSPSLSSYSSNHGE</sequence>
<organism evidence="2 3">
    <name type="scientific">Bombardia bombarda</name>
    <dbReference type="NCBI Taxonomy" id="252184"/>
    <lineage>
        <taxon>Eukaryota</taxon>
        <taxon>Fungi</taxon>
        <taxon>Dikarya</taxon>
        <taxon>Ascomycota</taxon>
        <taxon>Pezizomycotina</taxon>
        <taxon>Sordariomycetes</taxon>
        <taxon>Sordariomycetidae</taxon>
        <taxon>Sordariales</taxon>
        <taxon>Lasiosphaeriaceae</taxon>
        <taxon>Bombardia</taxon>
    </lineage>
</organism>
<feature type="region of interest" description="Disordered" evidence="1">
    <location>
        <begin position="53"/>
        <end position="74"/>
    </location>
</feature>
<evidence type="ECO:0000313" key="3">
    <source>
        <dbReference type="Proteomes" id="UP001174934"/>
    </source>
</evidence>
<dbReference type="Proteomes" id="UP001174934">
    <property type="component" value="Unassembled WGS sequence"/>
</dbReference>
<evidence type="ECO:0000256" key="1">
    <source>
        <dbReference type="SAM" id="MobiDB-lite"/>
    </source>
</evidence>
<name>A0AA39X7Y8_9PEZI</name>
<accession>A0AA39X7Y8</accession>
<evidence type="ECO:0000313" key="2">
    <source>
        <dbReference type="EMBL" id="KAK0628781.1"/>
    </source>
</evidence>
<dbReference type="EMBL" id="JAULSR010000002">
    <property type="protein sequence ID" value="KAK0628781.1"/>
    <property type="molecule type" value="Genomic_DNA"/>
</dbReference>
<dbReference type="AlphaFoldDB" id="A0AA39X7Y8"/>
<gene>
    <name evidence="2" type="ORF">B0T17DRAFT_166644</name>
</gene>
<feature type="compositionally biased region" description="Low complexity" evidence="1">
    <location>
        <begin position="150"/>
        <end position="161"/>
    </location>
</feature>
<feature type="compositionally biased region" description="Basic and acidic residues" evidence="1">
    <location>
        <begin position="11"/>
        <end position="28"/>
    </location>
</feature>
<feature type="compositionally biased region" description="Low complexity" evidence="1">
    <location>
        <begin position="53"/>
        <end position="73"/>
    </location>
</feature>
<comment type="caution">
    <text evidence="2">The sequence shown here is derived from an EMBL/GenBank/DDBJ whole genome shotgun (WGS) entry which is preliminary data.</text>
</comment>
<protein>
    <submittedName>
        <fullName evidence="2">Uncharacterized protein</fullName>
    </submittedName>
</protein>
<reference evidence="2" key="1">
    <citation type="submission" date="2023-06" db="EMBL/GenBank/DDBJ databases">
        <title>Genome-scale phylogeny and comparative genomics of the fungal order Sordariales.</title>
        <authorList>
            <consortium name="Lawrence Berkeley National Laboratory"/>
            <person name="Hensen N."/>
            <person name="Bonometti L."/>
            <person name="Westerberg I."/>
            <person name="Brannstrom I.O."/>
            <person name="Guillou S."/>
            <person name="Cros-Aarteil S."/>
            <person name="Calhoun S."/>
            <person name="Haridas S."/>
            <person name="Kuo A."/>
            <person name="Mondo S."/>
            <person name="Pangilinan J."/>
            <person name="Riley R."/>
            <person name="LaButti K."/>
            <person name="Andreopoulos B."/>
            <person name="Lipzen A."/>
            <person name="Chen C."/>
            <person name="Yanf M."/>
            <person name="Daum C."/>
            <person name="Ng V."/>
            <person name="Clum A."/>
            <person name="Steindorff A."/>
            <person name="Ohm R."/>
            <person name="Martin F."/>
            <person name="Silar P."/>
            <person name="Natvig D."/>
            <person name="Lalanne C."/>
            <person name="Gautier V."/>
            <person name="Ament-velasquez S.L."/>
            <person name="Kruys A."/>
            <person name="Hutchinson M.I."/>
            <person name="Powell A.J."/>
            <person name="Barry K."/>
            <person name="Miller A.N."/>
            <person name="Grigoriev I.V."/>
            <person name="Debuchy R."/>
            <person name="Gladieux P."/>
            <person name="Thoren M.H."/>
            <person name="Johannesson H."/>
        </authorList>
    </citation>
    <scope>NUCLEOTIDE SEQUENCE</scope>
    <source>
        <strain evidence="2">SMH3391-2</strain>
    </source>
</reference>
<feature type="region of interest" description="Disordered" evidence="1">
    <location>
        <begin position="132"/>
        <end position="161"/>
    </location>
</feature>